<gene>
    <name evidence="2" type="primary">DNAH3</name>
    <name evidence="2" type="ORF">SNEC2469_LOCUS28084</name>
</gene>
<dbReference type="PANTHER" id="PTHR46961:SF8">
    <property type="entry name" value="DYNEIN AXONEMAL HEAVY CHAIN 7"/>
    <property type="match status" value="1"/>
</dbReference>
<evidence type="ECO:0000313" key="2">
    <source>
        <dbReference type="EMBL" id="CAE7870173.1"/>
    </source>
</evidence>
<dbReference type="AlphaFoldDB" id="A0A813AJB7"/>
<comment type="caution">
    <text evidence="2">The sequence shown here is derived from an EMBL/GenBank/DDBJ whole genome shotgun (WGS) entry which is preliminary data.</text>
</comment>
<dbReference type="Pfam" id="PF12780">
    <property type="entry name" value="AAA_8"/>
    <property type="match status" value="1"/>
</dbReference>
<dbReference type="OrthoDB" id="439074at2759"/>
<evidence type="ECO:0000259" key="1">
    <source>
        <dbReference type="Pfam" id="PF12780"/>
    </source>
</evidence>
<dbReference type="Proteomes" id="UP000601435">
    <property type="component" value="Unassembled WGS sequence"/>
</dbReference>
<dbReference type="InterPro" id="IPR024317">
    <property type="entry name" value="Dynein_heavy_chain_D4_dom"/>
</dbReference>
<dbReference type="PANTHER" id="PTHR46961">
    <property type="entry name" value="DYNEIN HEAVY CHAIN 1, AXONEMAL-LIKE PROTEIN"/>
    <property type="match status" value="1"/>
</dbReference>
<dbReference type="GO" id="GO:0030286">
    <property type="term" value="C:dynein complex"/>
    <property type="evidence" value="ECO:0007669"/>
    <property type="project" value="InterPro"/>
</dbReference>
<accession>A0A813AJB7</accession>
<dbReference type="InterPro" id="IPR027417">
    <property type="entry name" value="P-loop_NTPase"/>
</dbReference>
<sequence length="138" mass="15483">MNAFREDMKKMLTKAGGSEEHTVFLFSDTQIKDEGFVEDVNNLLNTGEIPNLFPAEERVAICFSATLRRLEHDTSMQSAEASASLDCNINLGSSRPCKRIRGEMVRKAAADEGKAPAGSPDERSRVFRVHVWKFRFKS</sequence>
<dbReference type="GO" id="GO:0007018">
    <property type="term" value="P:microtubule-based movement"/>
    <property type="evidence" value="ECO:0007669"/>
    <property type="project" value="InterPro"/>
</dbReference>
<dbReference type="InterPro" id="IPR026983">
    <property type="entry name" value="DHC"/>
</dbReference>
<keyword evidence="3" id="KW-1185">Reference proteome</keyword>
<organism evidence="2 3">
    <name type="scientific">Symbiodinium necroappetens</name>
    <dbReference type="NCBI Taxonomy" id="1628268"/>
    <lineage>
        <taxon>Eukaryota</taxon>
        <taxon>Sar</taxon>
        <taxon>Alveolata</taxon>
        <taxon>Dinophyceae</taxon>
        <taxon>Suessiales</taxon>
        <taxon>Symbiodiniaceae</taxon>
        <taxon>Symbiodinium</taxon>
    </lineage>
</organism>
<dbReference type="Gene3D" id="3.40.50.300">
    <property type="entry name" value="P-loop containing nucleotide triphosphate hydrolases"/>
    <property type="match status" value="1"/>
</dbReference>
<evidence type="ECO:0000313" key="3">
    <source>
        <dbReference type="Proteomes" id="UP000601435"/>
    </source>
</evidence>
<name>A0A813AJB7_9DINO</name>
<reference evidence="2" key="1">
    <citation type="submission" date="2021-02" db="EMBL/GenBank/DDBJ databases">
        <authorList>
            <person name="Dougan E. K."/>
            <person name="Rhodes N."/>
            <person name="Thang M."/>
            <person name="Chan C."/>
        </authorList>
    </citation>
    <scope>NUCLEOTIDE SEQUENCE</scope>
</reference>
<dbReference type="GO" id="GO:0051959">
    <property type="term" value="F:dynein light intermediate chain binding"/>
    <property type="evidence" value="ECO:0007669"/>
    <property type="project" value="InterPro"/>
</dbReference>
<dbReference type="GO" id="GO:0045505">
    <property type="term" value="F:dynein intermediate chain binding"/>
    <property type="evidence" value="ECO:0007669"/>
    <property type="project" value="InterPro"/>
</dbReference>
<proteinExistence type="predicted"/>
<feature type="domain" description="Dynein heavy chain AAA module D4" evidence="1">
    <location>
        <begin position="1"/>
        <end position="71"/>
    </location>
</feature>
<dbReference type="EMBL" id="CAJNJA010060242">
    <property type="protein sequence ID" value="CAE7870173.1"/>
    <property type="molecule type" value="Genomic_DNA"/>
</dbReference>
<protein>
    <submittedName>
        <fullName evidence="2">DNAH3 protein</fullName>
    </submittedName>
</protein>